<protein>
    <submittedName>
        <fullName evidence="1">Uncharacterized protein</fullName>
    </submittedName>
</protein>
<dbReference type="EMBL" id="AAQR03151624">
    <property type="status" value="NOT_ANNOTATED_CDS"/>
    <property type="molecule type" value="Genomic_DNA"/>
</dbReference>
<name>H0XWZ1_OTOGA</name>
<reference evidence="1" key="2">
    <citation type="submission" date="2025-08" db="UniProtKB">
        <authorList>
            <consortium name="Ensembl"/>
        </authorList>
    </citation>
    <scope>IDENTIFICATION</scope>
</reference>
<dbReference type="InParanoid" id="H0XWZ1"/>
<evidence type="ECO:0000313" key="1">
    <source>
        <dbReference type="Ensembl" id="ENSOGAP00000020634.1"/>
    </source>
</evidence>
<dbReference type="EMBL" id="AAQR03151623">
    <property type="status" value="NOT_ANNOTATED_CDS"/>
    <property type="molecule type" value="Genomic_DNA"/>
</dbReference>
<dbReference type="Proteomes" id="UP000005225">
    <property type="component" value="Unassembled WGS sequence"/>
</dbReference>
<dbReference type="HOGENOM" id="CLU_2114546_0_0_1"/>
<reference evidence="1" key="3">
    <citation type="submission" date="2025-09" db="UniProtKB">
        <authorList>
            <consortium name="Ensembl"/>
        </authorList>
    </citation>
    <scope>IDENTIFICATION</scope>
</reference>
<sequence>TENLLLVLPSCLPDPSGSHPQGSNLLARSLNPGMERCLSCLDHGTFSTRLQDQSQASGVSTSLSILMAQKEISVLKSAQSGSKDFTELTMLVITWPVGGGDITYHLCQPSWGWEP</sequence>
<proteinExistence type="predicted"/>
<dbReference type="Ensembl" id="ENSOGAT00000034451.1">
    <property type="protein sequence ID" value="ENSOGAP00000020634.1"/>
    <property type="gene ID" value="ENSOGAG00000028528.1"/>
</dbReference>
<reference evidence="2" key="1">
    <citation type="submission" date="2011-03" db="EMBL/GenBank/DDBJ databases">
        <title>Version 3 of the genome sequence of Otolemur garnettii (Bushbaby).</title>
        <authorList>
            <consortium name="The Broad Institute Genome Sequencing Platform"/>
            <person name="Di Palma F."/>
            <person name="Johnson J."/>
            <person name="Lander E.S."/>
            <person name="Lindblad-Toh K."/>
            <person name="Jaffe D.B."/>
            <person name="Gnerre S."/>
            <person name="MacCallum I."/>
            <person name="Przybylski D."/>
            <person name="Ribeiro F.J."/>
            <person name="Burton J.N."/>
            <person name="Walker B.J."/>
            <person name="Sharpe T."/>
            <person name="Hall G."/>
        </authorList>
    </citation>
    <scope>NUCLEOTIDE SEQUENCE [LARGE SCALE GENOMIC DNA]</scope>
</reference>
<dbReference type="AlphaFoldDB" id="H0XWZ1"/>
<evidence type="ECO:0000313" key="2">
    <source>
        <dbReference type="Proteomes" id="UP000005225"/>
    </source>
</evidence>
<organism evidence="1 2">
    <name type="scientific">Otolemur garnettii</name>
    <name type="common">Small-eared galago</name>
    <name type="synonym">Garnett's greater bushbaby</name>
    <dbReference type="NCBI Taxonomy" id="30611"/>
    <lineage>
        <taxon>Eukaryota</taxon>
        <taxon>Metazoa</taxon>
        <taxon>Chordata</taxon>
        <taxon>Craniata</taxon>
        <taxon>Vertebrata</taxon>
        <taxon>Euteleostomi</taxon>
        <taxon>Mammalia</taxon>
        <taxon>Eutheria</taxon>
        <taxon>Euarchontoglires</taxon>
        <taxon>Primates</taxon>
        <taxon>Strepsirrhini</taxon>
        <taxon>Lorisiformes</taxon>
        <taxon>Galagidae</taxon>
        <taxon>Otolemur</taxon>
    </lineage>
</organism>
<keyword evidence="2" id="KW-1185">Reference proteome</keyword>
<accession>H0XWZ1</accession>